<evidence type="ECO:0000313" key="5">
    <source>
        <dbReference type="Proteomes" id="UP001174909"/>
    </source>
</evidence>
<keyword evidence="5" id="KW-1185">Reference proteome</keyword>
<dbReference type="InterPro" id="IPR000571">
    <property type="entry name" value="Znf_CCCH"/>
</dbReference>
<dbReference type="GO" id="GO:0008270">
    <property type="term" value="F:zinc ion binding"/>
    <property type="evidence" value="ECO:0007669"/>
    <property type="project" value="UniProtKB-KW"/>
</dbReference>
<feature type="region of interest" description="Disordered" evidence="2">
    <location>
        <begin position="384"/>
        <end position="412"/>
    </location>
</feature>
<evidence type="ECO:0000259" key="3">
    <source>
        <dbReference type="PROSITE" id="PS50103"/>
    </source>
</evidence>
<dbReference type="Pfam" id="PF15663">
    <property type="entry name" value="zf-CCCH_3"/>
    <property type="match status" value="1"/>
</dbReference>
<organism evidence="4 5">
    <name type="scientific">Geodia barretti</name>
    <name type="common">Barrett's horny sponge</name>
    <dbReference type="NCBI Taxonomy" id="519541"/>
    <lineage>
        <taxon>Eukaryota</taxon>
        <taxon>Metazoa</taxon>
        <taxon>Porifera</taxon>
        <taxon>Demospongiae</taxon>
        <taxon>Heteroscleromorpha</taxon>
        <taxon>Tetractinellida</taxon>
        <taxon>Astrophorina</taxon>
        <taxon>Geodiidae</taxon>
        <taxon>Geodia</taxon>
    </lineage>
</organism>
<dbReference type="PROSITE" id="PS50103">
    <property type="entry name" value="ZF_C3H1"/>
    <property type="match status" value="1"/>
</dbReference>
<protein>
    <submittedName>
        <fullName evidence="4">Zinc finger CCCH domain-containing protein 11A</fullName>
    </submittedName>
</protein>
<feature type="compositionally biased region" description="Polar residues" evidence="2">
    <location>
        <begin position="465"/>
        <end position="489"/>
    </location>
</feature>
<accession>A0AA35TEF3</accession>
<feature type="compositionally biased region" description="Polar residues" evidence="2">
    <location>
        <begin position="603"/>
        <end position="634"/>
    </location>
</feature>
<feature type="zinc finger region" description="C3H1-type" evidence="1">
    <location>
        <begin position="44"/>
        <end position="71"/>
    </location>
</feature>
<sequence>MQAFGRGVSRPANGGGPGGPGKSGGLFGGGQKVGFSVSKADNINPEAQDCYFYYYSTCAKGAQCKFRHCSAALGTEEVCDLWLRDQSCRRLICAFRHSVPERQRGAIPCFWESQSVGCLKPHCPFLHTKPRPQPPTVMDRLDQFKKKEFEGLKVKTLEEIREEKQLASSVTTPTFPHGARESYNLIYTPSHPPPSTSSSSHTSFKLTSVLKTTGLTGGKKKPQIELSTGNAASTSFLQPNAVSQPIAANSAHVSKPFAVQQPAKPAPPLKVGGVTTSVSESSKNLFASRKNPLSVFSPIFSLTAAKKTKNEVKLAEREGREEGGGRKATISAITWGDEEEGEGEGREEAKKESRIIQFQPAIVEPVPATKKVKLTTVVASSSSSSSGILARLGPPPLPKAASSPIKLNTGGEQGGTSLKVGVAIGGRGQSVGGVTDFHVKSLEEIRAGKMKRQEAREKAAITAASGGQKNGDSNTESDVMRVQDQQTNEKNQESVGEVGSVGSTSHARSRDKKIIRVKKRSSVPVEEGVEREVMGGGEGCEDGRGEGGEEEEESSDKKDVCEEVSLTGKLTAPVAKRRKLSRTPLSIVQATPTSDTPTITSSELAVTTAESQLLPNQTTTSNTVAESVAETGSLQKPEVEDMKTSTAADDEGEQEGGREEHVESSHRKMSVSEMKAQIQSELRGRGMSEKISLEQLDSELARWEEELGEVGEEGEGGASDDERLLDSKTDDDLMLEFAEFL</sequence>
<keyword evidence="1" id="KW-0863">Zinc-finger</keyword>
<feature type="compositionally biased region" description="Basic and acidic residues" evidence="2">
    <location>
        <begin position="655"/>
        <end position="666"/>
    </location>
</feature>
<dbReference type="PANTHER" id="PTHR15725">
    <property type="entry name" value="ZN-FINGER, C-X8-C-X5-C-X3-H TYPE-CONTAINING"/>
    <property type="match status" value="1"/>
</dbReference>
<dbReference type="PANTHER" id="PTHR15725:SF14">
    <property type="entry name" value="ZINC FINGER CCCH DOMAIN-CONTAINING PROTEIN 11A"/>
    <property type="match status" value="1"/>
</dbReference>
<proteinExistence type="predicted"/>
<feature type="compositionally biased region" description="Acidic residues" evidence="2">
    <location>
        <begin position="706"/>
        <end position="719"/>
    </location>
</feature>
<dbReference type="Proteomes" id="UP001174909">
    <property type="component" value="Unassembled WGS sequence"/>
</dbReference>
<dbReference type="InterPro" id="IPR041686">
    <property type="entry name" value="Znf-CCCH_3"/>
</dbReference>
<dbReference type="Gene3D" id="4.10.1000.10">
    <property type="entry name" value="Zinc finger, CCCH-type"/>
    <property type="match status" value="1"/>
</dbReference>
<comment type="caution">
    <text evidence="4">The sequence shown here is derived from an EMBL/GenBank/DDBJ whole genome shotgun (WGS) entry which is preliminary data.</text>
</comment>
<feature type="compositionally biased region" description="Basic and acidic residues" evidence="2">
    <location>
        <begin position="720"/>
        <end position="729"/>
    </location>
</feature>
<dbReference type="EMBL" id="CASHTH010003593">
    <property type="protein sequence ID" value="CAI8046815.1"/>
    <property type="molecule type" value="Genomic_DNA"/>
</dbReference>
<feature type="compositionally biased region" description="Basic residues" evidence="2">
    <location>
        <begin position="507"/>
        <end position="521"/>
    </location>
</feature>
<name>A0AA35TEF3_GEOBA</name>
<feature type="compositionally biased region" description="Low complexity" evidence="2">
    <location>
        <begin position="591"/>
        <end position="602"/>
    </location>
</feature>
<feature type="compositionally biased region" description="Basic and acidic residues" evidence="2">
    <location>
        <begin position="448"/>
        <end position="459"/>
    </location>
</feature>
<feature type="domain" description="C3H1-type" evidence="3">
    <location>
        <begin position="44"/>
        <end position="71"/>
    </location>
</feature>
<gene>
    <name evidence="4" type="ORF">GBAR_LOCUS25890</name>
</gene>
<evidence type="ECO:0000256" key="1">
    <source>
        <dbReference type="PROSITE-ProRule" id="PRU00723"/>
    </source>
</evidence>
<feature type="compositionally biased region" description="Low complexity" evidence="2">
    <location>
        <begin position="493"/>
        <end position="503"/>
    </location>
</feature>
<feature type="region of interest" description="Disordered" evidence="2">
    <location>
        <begin position="702"/>
        <end position="729"/>
    </location>
</feature>
<feature type="region of interest" description="Disordered" evidence="2">
    <location>
        <begin position="1"/>
        <end position="23"/>
    </location>
</feature>
<evidence type="ECO:0000256" key="2">
    <source>
        <dbReference type="SAM" id="MobiDB-lite"/>
    </source>
</evidence>
<reference evidence="4" key="1">
    <citation type="submission" date="2023-03" db="EMBL/GenBank/DDBJ databases">
        <authorList>
            <person name="Steffen K."/>
            <person name="Cardenas P."/>
        </authorList>
    </citation>
    <scope>NUCLEOTIDE SEQUENCE</scope>
</reference>
<feature type="compositionally biased region" description="Gly residues" evidence="2">
    <location>
        <begin position="13"/>
        <end position="23"/>
    </location>
</feature>
<dbReference type="AlphaFoldDB" id="A0AA35TEF3"/>
<keyword evidence="1" id="KW-0862">Zinc</keyword>
<evidence type="ECO:0000313" key="4">
    <source>
        <dbReference type="EMBL" id="CAI8046815.1"/>
    </source>
</evidence>
<keyword evidence="1" id="KW-0479">Metal-binding</keyword>
<feature type="region of interest" description="Disordered" evidence="2">
    <location>
        <begin position="448"/>
        <end position="686"/>
    </location>
</feature>